<evidence type="ECO:0000259" key="2">
    <source>
        <dbReference type="Pfam" id="PF10551"/>
    </source>
</evidence>
<reference evidence="3 4" key="1">
    <citation type="journal article" date="2017" name="Nat. Commun.">
        <title>Genome assembly with in vitro proximity ligation data and whole-genome triplication in lettuce.</title>
        <authorList>
            <person name="Reyes-Chin-Wo S."/>
            <person name="Wang Z."/>
            <person name="Yang X."/>
            <person name="Kozik A."/>
            <person name="Arikit S."/>
            <person name="Song C."/>
            <person name="Xia L."/>
            <person name="Froenicke L."/>
            <person name="Lavelle D.O."/>
            <person name="Truco M.J."/>
            <person name="Xia R."/>
            <person name="Zhu S."/>
            <person name="Xu C."/>
            <person name="Xu H."/>
            <person name="Xu X."/>
            <person name="Cox K."/>
            <person name="Korf I."/>
            <person name="Meyers B.C."/>
            <person name="Michelmore R.W."/>
        </authorList>
    </citation>
    <scope>NUCLEOTIDE SEQUENCE [LARGE SCALE GENOMIC DNA]</scope>
    <source>
        <strain evidence="4">cv. Salinas</strain>
        <tissue evidence="3">Seedlings</tissue>
    </source>
</reference>
<comment type="caution">
    <text evidence="3">The sequence shown here is derived from an EMBL/GenBank/DDBJ whole genome shotgun (WGS) entry which is preliminary data.</text>
</comment>
<gene>
    <name evidence="3" type="ORF">LSAT_V11C900481740</name>
</gene>
<evidence type="ECO:0000313" key="3">
    <source>
        <dbReference type="EMBL" id="KAJ0188328.1"/>
    </source>
</evidence>
<evidence type="ECO:0000313" key="4">
    <source>
        <dbReference type="Proteomes" id="UP000235145"/>
    </source>
</evidence>
<proteinExistence type="predicted"/>
<sequence length="390" mass="45687">MLHMIRFLLVAPCIGLRLFLPISNQTLHQNMNLVLMSGLEELKKQNMTLLQIDIWYAIGKHNKTQRKKDLFRRDCKQKVVLDIILGTLKYVMSDFVEQHNHKLFSKGNMYLSHIKRKLNYSQEIFIHNFSKQNIGPVIAHRLYSAIQGDPSVQGGLVSDFKNARRNLNCYICGRDEKFLIDKMNDRKKNVPTFTFDYKVLKKRLNALFWADETTKYNYNSFGDVVSLDARCNMNKGGLLSKEDGVSYEWFLRGFLKAFRKQPKLVISKQDPALKKAIDNIFSLAHHRLCMWHITKKLPNKLEPHDFDNVWHMMLEEFKITDKNWMKTIHNQILNDFNTTTTFPKFITRIPNEPHASKISSSEDNCFQKNVNSSNGVDIIIVLEIKKQHKH</sequence>
<dbReference type="PANTHER" id="PTHR47718:SF12">
    <property type="entry name" value="PROTEIN FAR1-RELATED SEQUENCE"/>
    <property type="match status" value="1"/>
</dbReference>
<keyword evidence="1" id="KW-0732">Signal</keyword>
<feature type="signal peptide" evidence="1">
    <location>
        <begin position="1"/>
        <end position="15"/>
    </location>
</feature>
<dbReference type="InterPro" id="IPR018289">
    <property type="entry name" value="MULE_transposase_dom"/>
</dbReference>
<feature type="domain" description="MULE transposase" evidence="2">
    <location>
        <begin position="237"/>
        <end position="296"/>
    </location>
</feature>
<dbReference type="EMBL" id="NBSK02000009">
    <property type="protein sequence ID" value="KAJ0188328.1"/>
    <property type="molecule type" value="Genomic_DNA"/>
</dbReference>
<accession>A0A9R1UJT5</accession>
<dbReference type="Proteomes" id="UP000235145">
    <property type="component" value="Unassembled WGS sequence"/>
</dbReference>
<evidence type="ECO:0000256" key="1">
    <source>
        <dbReference type="SAM" id="SignalP"/>
    </source>
</evidence>
<feature type="chain" id="PRO_5040168996" description="MULE transposase domain-containing protein" evidence="1">
    <location>
        <begin position="16"/>
        <end position="390"/>
    </location>
</feature>
<dbReference type="Pfam" id="PF10551">
    <property type="entry name" value="MULE"/>
    <property type="match status" value="1"/>
</dbReference>
<dbReference type="AlphaFoldDB" id="A0A9R1UJT5"/>
<dbReference type="PANTHER" id="PTHR47718">
    <property type="entry name" value="OS01G0519700 PROTEIN"/>
    <property type="match status" value="1"/>
</dbReference>
<keyword evidence="4" id="KW-1185">Reference proteome</keyword>
<name>A0A9R1UJT5_LACSA</name>
<organism evidence="3 4">
    <name type="scientific">Lactuca sativa</name>
    <name type="common">Garden lettuce</name>
    <dbReference type="NCBI Taxonomy" id="4236"/>
    <lineage>
        <taxon>Eukaryota</taxon>
        <taxon>Viridiplantae</taxon>
        <taxon>Streptophyta</taxon>
        <taxon>Embryophyta</taxon>
        <taxon>Tracheophyta</taxon>
        <taxon>Spermatophyta</taxon>
        <taxon>Magnoliopsida</taxon>
        <taxon>eudicotyledons</taxon>
        <taxon>Gunneridae</taxon>
        <taxon>Pentapetalae</taxon>
        <taxon>asterids</taxon>
        <taxon>campanulids</taxon>
        <taxon>Asterales</taxon>
        <taxon>Asteraceae</taxon>
        <taxon>Cichorioideae</taxon>
        <taxon>Cichorieae</taxon>
        <taxon>Lactucinae</taxon>
        <taxon>Lactuca</taxon>
    </lineage>
</organism>
<protein>
    <recommendedName>
        <fullName evidence="2">MULE transposase domain-containing protein</fullName>
    </recommendedName>
</protein>